<dbReference type="OrthoDB" id="6121465at2"/>
<dbReference type="Proteomes" id="UP000018857">
    <property type="component" value="Unassembled WGS sequence"/>
</dbReference>
<protein>
    <recommendedName>
        <fullName evidence="4">Lipoprotein</fullName>
    </recommendedName>
</protein>
<dbReference type="PROSITE" id="PS51257">
    <property type="entry name" value="PROKAR_LIPOPROTEIN"/>
    <property type="match status" value="1"/>
</dbReference>
<reference evidence="2 3" key="1">
    <citation type="journal article" date="2014" name="Genome Announc.">
        <title>Draft Genome Sequence of Marinomonas sp. Strain D104, a Polycyclic Aromatic Hydrocarbon-Degrading Bacterium from the Deep-Sea Sediment of the Arctic Ocean.</title>
        <authorList>
            <person name="Dong C."/>
            <person name="Bai X."/>
            <person name="Lai Q."/>
            <person name="Xie Y."/>
            <person name="Chen X."/>
            <person name="Shao Z."/>
        </authorList>
    </citation>
    <scope>NUCLEOTIDE SEQUENCE [LARGE SCALE GENOMIC DNA]</scope>
    <source>
        <strain evidence="2 3">D104</strain>
    </source>
</reference>
<feature type="chain" id="PRO_5004808600" description="Lipoprotein" evidence="1">
    <location>
        <begin position="23"/>
        <end position="74"/>
    </location>
</feature>
<name>W1RPR7_9GAMM</name>
<evidence type="ECO:0008006" key="4">
    <source>
        <dbReference type="Google" id="ProtNLM"/>
    </source>
</evidence>
<accession>W1RPR7</accession>
<gene>
    <name evidence="2" type="ORF">D104_15400</name>
</gene>
<dbReference type="EMBL" id="AYOZ01000056">
    <property type="protein sequence ID" value="ETI58455.1"/>
    <property type="molecule type" value="Genomic_DNA"/>
</dbReference>
<evidence type="ECO:0000313" key="3">
    <source>
        <dbReference type="Proteomes" id="UP000018857"/>
    </source>
</evidence>
<dbReference type="AlphaFoldDB" id="W1RPR7"/>
<evidence type="ECO:0000256" key="1">
    <source>
        <dbReference type="SAM" id="SignalP"/>
    </source>
</evidence>
<keyword evidence="3" id="KW-1185">Reference proteome</keyword>
<evidence type="ECO:0000313" key="2">
    <source>
        <dbReference type="EMBL" id="ETI58455.1"/>
    </source>
</evidence>
<dbReference type="PATRIC" id="fig|1208321.3.peg.3065"/>
<feature type="signal peptide" evidence="1">
    <location>
        <begin position="1"/>
        <end position="22"/>
    </location>
</feature>
<dbReference type="RefSeq" id="WP_024025122.1">
    <property type="nucleotide sequence ID" value="NZ_AYOZ01000056.1"/>
</dbReference>
<proteinExistence type="predicted"/>
<dbReference type="STRING" id="1208321.D104_15400"/>
<keyword evidence="1" id="KW-0732">Signal</keyword>
<comment type="caution">
    <text evidence="2">The sequence shown here is derived from an EMBL/GenBank/DDBJ whole genome shotgun (WGS) entry which is preliminary data.</text>
</comment>
<organism evidence="2 3">
    <name type="scientific">Marinomonas profundimaris</name>
    <dbReference type="NCBI Taxonomy" id="1208321"/>
    <lineage>
        <taxon>Bacteria</taxon>
        <taxon>Pseudomonadati</taxon>
        <taxon>Pseudomonadota</taxon>
        <taxon>Gammaproteobacteria</taxon>
        <taxon>Oceanospirillales</taxon>
        <taxon>Oceanospirillaceae</taxon>
        <taxon>Marinomonas</taxon>
    </lineage>
</organism>
<sequence length="74" mass="8606">MLVTRIFALFFLLLTITGCENATENLSKLENVELRKKWRECAYIQAPSNSEQKACSHYERECTLRKDEGNLACY</sequence>